<feature type="compositionally biased region" description="Polar residues" evidence="8">
    <location>
        <begin position="173"/>
        <end position="192"/>
    </location>
</feature>
<dbReference type="PANTHER" id="PTHR46098">
    <property type="entry name" value="TRNA (CYTOSINE(38)-C(5))-METHYLTRANSFERASE"/>
    <property type="match status" value="1"/>
</dbReference>
<sequence length="327" mass="36518">MRMVDLFSGIGGISLAAEWAGIETVAFCEIEPHCQKVLRKHWPYVPIYDDVRKLTRERLERDGVIDDARTIDIVCGGFPCQPFSVAGKQRGKEDDRHLWPEMFRVIKELRPTWILGENVAGIVRLALDDVLADLESEGYSCRTFIIPACAVGAPHRRDRVWIVGHSESKQNRRVQQSRMESNFGTTSETLADTESKHSGRLPIGEKAENSRFTSSSQDVADTDGAGQQKCNVTSIAERSGFSTWSVDPRRAERPAESGLGRVLDGFPTGMDGHRWPAGLGQEQYDWEPPRVAEGVKNRVARLKALGNAVVPQQVYPILRAMVEADYK</sequence>
<evidence type="ECO:0000256" key="2">
    <source>
        <dbReference type="ARBA" id="ARBA00022679"/>
    </source>
</evidence>
<dbReference type="OrthoDB" id="9813719at2"/>
<keyword evidence="1 5" id="KW-0489">Methyltransferase</keyword>
<dbReference type="InterPro" id="IPR018117">
    <property type="entry name" value="C5_DNA_meth_AS"/>
</dbReference>
<dbReference type="AlphaFoldDB" id="A0A1H8JJE8"/>
<dbReference type="InterPro" id="IPR050750">
    <property type="entry name" value="C5-MTase"/>
</dbReference>
<dbReference type="EMBL" id="FOCQ01000026">
    <property type="protein sequence ID" value="SEN80387.1"/>
    <property type="molecule type" value="Genomic_DNA"/>
</dbReference>
<comment type="catalytic activity">
    <reaction evidence="7">
        <text>a 2'-deoxycytidine in DNA + S-adenosyl-L-methionine = a 5-methyl-2'-deoxycytidine in DNA + S-adenosyl-L-homocysteine + H(+)</text>
        <dbReference type="Rhea" id="RHEA:13681"/>
        <dbReference type="Rhea" id="RHEA-COMP:11369"/>
        <dbReference type="Rhea" id="RHEA-COMP:11370"/>
        <dbReference type="ChEBI" id="CHEBI:15378"/>
        <dbReference type="ChEBI" id="CHEBI:57856"/>
        <dbReference type="ChEBI" id="CHEBI:59789"/>
        <dbReference type="ChEBI" id="CHEBI:85452"/>
        <dbReference type="ChEBI" id="CHEBI:85454"/>
        <dbReference type="EC" id="2.1.1.37"/>
    </reaction>
</comment>
<evidence type="ECO:0000256" key="8">
    <source>
        <dbReference type="SAM" id="MobiDB-lite"/>
    </source>
</evidence>
<feature type="active site" evidence="5">
    <location>
        <position position="80"/>
    </location>
</feature>
<dbReference type="PRINTS" id="PR00105">
    <property type="entry name" value="C5METTRFRASE"/>
</dbReference>
<evidence type="ECO:0000313" key="10">
    <source>
        <dbReference type="EMBL" id="SEN78182.1"/>
    </source>
</evidence>
<name>A0A1H8JJE8_9BACL</name>
<dbReference type="PROSITE" id="PS51679">
    <property type="entry name" value="SAM_MT_C5"/>
    <property type="match status" value="1"/>
</dbReference>
<reference evidence="11 12" key="1">
    <citation type="submission" date="2016-10" db="EMBL/GenBank/DDBJ databases">
        <authorList>
            <person name="de Groot N.N."/>
        </authorList>
    </citation>
    <scope>NUCLEOTIDE SEQUENCE [LARGE SCALE GENOMIC DNA]</scope>
    <source>
        <strain evidence="11 12">DSM 46701</strain>
    </source>
</reference>
<dbReference type="SUPFAM" id="SSF53335">
    <property type="entry name" value="S-adenosyl-L-methionine-dependent methyltransferases"/>
    <property type="match status" value="1"/>
</dbReference>
<feature type="region of interest" description="Disordered" evidence="8">
    <location>
        <begin position="168"/>
        <end position="227"/>
    </location>
</feature>
<dbReference type="EC" id="2.1.1.37" evidence="7"/>
<evidence type="ECO:0000256" key="1">
    <source>
        <dbReference type="ARBA" id="ARBA00022603"/>
    </source>
</evidence>
<dbReference type="GO" id="GO:0003886">
    <property type="term" value="F:DNA (cytosine-5-)-methyltransferase activity"/>
    <property type="evidence" value="ECO:0007669"/>
    <property type="project" value="UniProtKB-EC"/>
</dbReference>
<feature type="compositionally biased region" description="Basic and acidic residues" evidence="8">
    <location>
        <begin position="193"/>
        <end position="209"/>
    </location>
</feature>
<comment type="similarity">
    <text evidence="5 6">Belongs to the class I-like SAM-binding methyltransferase superfamily. C5-methyltransferase family.</text>
</comment>
<evidence type="ECO:0000313" key="12">
    <source>
        <dbReference type="Proteomes" id="UP000199695"/>
    </source>
</evidence>
<gene>
    <name evidence="9" type="ORF">SAMN05444955_113125</name>
    <name evidence="10" type="ORF">SAMN05444955_12334</name>
    <name evidence="11" type="ORF">SAMN05444955_1268</name>
</gene>
<dbReference type="EMBL" id="FOCQ01000013">
    <property type="protein sequence ID" value="SEN53415.1"/>
    <property type="molecule type" value="Genomic_DNA"/>
</dbReference>
<evidence type="ECO:0000256" key="5">
    <source>
        <dbReference type="PROSITE-ProRule" id="PRU01016"/>
    </source>
</evidence>
<dbReference type="PROSITE" id="PS00094">
    <property type="entry name" value="C5_MTASE_1"/>
    <property type="match status" value="1"/>
</dbReference>
<evidence type="ECO:0000313" key="11">
    <source>
        <dbReference type="EMBL" id="SEN80387.1"/>
    </source>
</evidence>
<dbReference type="Gene3D" id="3.40.50.150">
    <property type="entry name" value="Vaccinia Virus protein VP39"/>
    <property type="match status" value="1"/>
</dbReference>
<dbReference type="InterPro" id="IPR001525">
    <property type="entry name" value="C5_MeTfrase"/>
</dbReference>
<keyword evidence="12" id="KW-1185">Reference proteome</keyword>
<dbReference type="GO" id="GO:0032259">
    <property type="term" value="P:methylation"/>
    <property type="evidence" value="ECO:0007669"/>
    <property type="project" value="UniProtKB-KW"/>
</dbReference>
<dbReference type="InterPro" id="IPR029063">
    <property type="entry name" value="SAM-dependent_MTases_sf"/>
</dbReference>
<evidence type="ECO:0000256" key="6">
    <source>
        <dbReference type="RuleBase" id="RU000416"/>
    </source>
</evidence>
<dbReference type="NCBIfam" id="TIGR00675">
    <property type="entry name" value="dcm"/>
    <property type="match status" value="1"/>
</dbReference>
<keyword evidence="4" id="KW-0680">Restriction system</keyword>
<proteinExistence type="inferred from homology"/>
<keyword evidence="2 5" id="KW-0808">Transferase</keyword>
<evidence type="ECO:0000256" key="7">
    <source>
        <dbReference type="RuleBase" id="RU000417"/>
    </source>
</evidence>
<dbReference type="EMBL" id="FOCQ01000023">
    <property type="protein sequence ID" value="SEN78182.1"/>
    <property type="molecule type" value="Genomic_DNA"/>
</dbReference>
<dbReference type="GO" id="GO:0009307">
    <property type="term" value="P:DNA restriction-modification system"/>
    <property type="evidence" value="ECO:0007669"/>
    <property type="project" value="UniProtKB-KW"/>
</dbReference>
<protein>
    <recommendedName>
        <fullName evidence="7">Cytosine-specific methyltransferase</fullName>
        <ecNumber evidence="7">2.1.1.37</ecNumber>
    </recommendedName>
</protein>
<accession>A0A1H8JJE8</accession>
<evidence type="ECO:0000256" key="4">
    <source>
        <dbReference type="ARBA" id="ARBA00022747"/>
    </source>
</evidence>
<dbReference type="PANTHER" id="PTHR46098:SF1">
    <property type="entry name" value="TRNA (CYTOSINE(38)-C(5))-METHYLTRANSFERASE"/>
    <property type="match status" value="1"/>
</dbReference>
<evidence type="ECO:0000313" key="9">
    <source>
        <dbReference type="EMBL" id="SEN53415.1"/>
    </source>
</evidence>
<dbReference type="Pfam" id="PF00145">
    <property type="entry name" value="DNA_methylase"/>
    <property type="match status" value="1"/>
</dbReference>
<keyword evidence="3 5" id="KW-0949">S-adenosyl-L-methionine</keyword>
<evidence type="ECO:0000256" key="3">
    <source>
        <dbReference type="ARBA" id="ARBA00022691"/>
    </source>
</evidence>
<dbReference type="Proteomes" id="UP000199695">
    <property type="component" value="Unassembled WGS sequence"/>
</dbReference>
<organism evidence="11 12">
    <name type="scientific">Lihuaxuella thermophila</name>
    <dbReference type="NCBI Taxonomy" id="1173111"/>
    <lineage>
        <taxon>Bacteria</taxon>
        <taxon>Bacillati</taxon>
        <taxon>Bacillota</taxon>
        <taxon>Bacilli</taxon>
        <taxon>Bacillales</taxon>
        <taxon>Thermoactinomycetaceae</taxon>
        <taxon>Lihuaxuella</taxon>
    </lineage>
</organism>
<feature type="compositionally biased region" description="Polar residues" evidence="8">
    <location>
        <begin position="210"/>
        <end position="219"/>
    </location>
</feature>
<dbReference type="RefSeq" id="WP_089970817.1">
    <property type="nucleotide sequence ID" value="NZ_FOCQ01000013.1"/>
</dbReference>
<dbReference type="STRING" id="1173111.SAMN05444955_113125"/>